<accession>A0A4R1AYL5</accession>
<dbReference type="PROSITE" id="PS51340">
    <property type="entry name" value="MOSC"/>
    <property type="match status" value="1"/>
</dbReference>
<organism evidence="2 3">
    <name type="scientific">Cytobacillus praedii</name>
    <dbReference type="NCBI Taxonomy" id="1742358"/>
    <lineage>
        <taxon>Bacteria</taxon>
        <taxon>Bacillati</taxon>
        <taxon>Bacillota</taxon>
        <taxon>Bacilli</taxon>
        <taxon>Bacillales</taxon>
        <taxon>Bacillaceae</taxon>
        <taxon>Cytobacillus</taxon>
    </lineage>
</organism>
<dbReference type="Proteomes" id="UP000293846">
    <property type="component" value="Unassembled WGS sequence"/>
</dbReference>
<dbReference type="SUPFAM" id="SSF50800">
    <property type="entry name" value="PK beta-barrel domain-like"/>
    <property type="match status" value="1"/>
</dbReference>
<dbReference type="InterPro" id="IPR005163">
    <property type="entry name" value="Tri_helical_YiiM-like"/>
</dbReference>
<comment type="caution">
    <text evidence="2">The sequence shown here is derived from an EMBL/GenBank/DDBJ whole genome shotgun (WGS) entry which is preliminary data.</text>
</comment>
<dbReference type="Pfam" id="PF03475">
    <property type="entry name" value="YiiM_3-alpha"/>
    <property type="match status" value="1"/>
</dbReference>
<dbReference type="PANTHER" id="PTHR30212:SF2">
    <property type="entry name" value="PROTEIN YIIM"/>
    <property type="match status" value="1"/>
</dbReference>
<dbReference type="OrthoDB" id="9786134at2"/>
<feature type="domain" description="MOSC" evidence="1">
    <location>
        <begin position="25"/>
        <end position="163"/>
    </location>
</feature>
<evidence type="ECO:0000313" key="3">
    <source>
        <dbReference type="Proteomes" id="UP000293846"/>
    </source>
</evidence>
<dbReference type="GO" id="GO:0003824">
    <property type="term" value="F:catalytic activity"/>
    <property type="evidence" value="ECO:0007669"/>
    <property type="project" value="InterPro"/>
</dbReference>
<name>A0A4R1AYL5_9BACI</name>
<dbReference type="RefSeq" id="WP_131237914.1">
    <property type="nucleotide sequence ID" value="NZ_SJTH01000034.1"/>
</dbReference>
<dbReference type="AlphaFoldDB" id="A0A4R1AYL5"/>
<reference evidence="2 3" key="1">
    <citation type="submission" date="2019-03" db="EMBL/GenBank/DDBJ databases">
        <authorList>
            <person name="Jensen L."/>
            <person name="Storgaard J."/>
            <person name="Sulaj E."/>
            <person name="Schramm A."/>
            <person name="Marshall I.P.G."/>
        </authorList>
    </citation>
    <scope>NUCLEOTIDE SEQUENCE [LARGE SCALE GENOMIC DNA]</scope>
    <source>
        <strain evidence="2 3">2017H2G3</strain>
    </source>
</reference>
<sequence>MERKLLTLNIGRPNLHVWKGRTENSTIAKKGIEEVLLTKNGFKGDYVANREFHGGPERAVCLYPYEHYWQWEQEFNQTFRMPAFGENICAENMLEEDVYIGDTFTLGDAVIQVSQGRIPCSTISKHNHVDSLLGRIVETGYTGYFFRVLQEGIVTTSSKLTLIDRQQEKFSVLRGNQLMFHDRKNREAIEEFLEVKELAEVWRGKFLKTLESLK</sequence>
<dbReference type="Gene3D" id="2.40.33.20">
    <property type="entry name" value="PK beta-barrel domain-like"/>
    <property type="match status" value="1"/>
</dbReference>
<dbReference type="InterPro" id="IPR011037">
    <property type="entry name" value="Pyrv_Knase-like_insert_dom_sf"/>
</dbReference>
<dbReference type="Pfam" id="PF03473">
    <property type="entry name" value="MOSC"/>
    <property type="match status" value="1"/>
</dbReference>
<dbReference type="GO" id="GO:0030151">
    <property type="term" value="F:molybdenum ion binding"/>
    <property type="evidence" value="ECO:0007669"/>
    <property type="project" value="InterPro"/>
</dbReference>
<evidence type="ECO:0000259" key="1">
    <source>
        <dbReference type="PROSITE" id="PS51340"/>
    </source>
</evidence>
<gene>
    <name evidence="2" type="ORF">E0Y62_19620</name>
</gene>
<dbReference type="InterPro" id="IPR052353">
    <property type="entry name" value="Benzoxazolinone_Detox_Enz"/>
</dbReference>
<keyword evidence="3" id="KW-1185">Reference proteome</keyword>
<dbReference type="InterPro" id="IPR005302">
    <property type="entry name" value="MoCF_Sase_C"/>
</dbReference>
<dbReference type="PANTHER" id="PTHR30212">
    <property type="entry name" value="PROTEIN YIIM"/>
    <property type="match status" value="1"/>
</dbReference>
<dbReference type="STRING" id="1742358.GCA_001439605_02710"/>
<proteinExistence type="predicted"/>
<evidence type="ECO:0000313" key="2">
    <source>
        <dbReference type="EMBL" id="TCJ02388.1"/>
    </source>
</evidence>
<dbReference type="GO" id="GO:0030170">
    <property type="term" value="F:pyridoxal phosphate binding"/>
    <property type="evidence" value="ECO:0007669"/>
    <property type="project" value="InterPro"/>
</dbReference>
<dbReference type="EMBL" id="SJTH01000034">
    <property type="protein sequence ID" value="TCJ02388.1"/>
    <property type="molecule type" value="Genomic_DNA"/>
</dbReference>
<protein>
    <submittedName>
        <fullName evidence="2">MOSC domain-containing protein</fullName>
    </submittedName>
</protein>